<keyword evidence="1" id="KW-1133">Transmembrane helix</keyword>
<dbReference type="PANTHER" id="PTHR32089">
    <property type="entry name" value="METHYL-ACCEPTING CHEMOTAXIS PROTEIN MCPB"/>
    <property type="match status" value="1"/>
</dbReference>
<proteinExistence type="predicted"/>
<sequence>MQFDLSNRNLSQKISILVLGITFFVALAIGGVGEMILHKVGADQAKQSASVASLDRLVGLGGATLSPVRAADGSIVGMLVMQQDAGPVVMPASYEGQGLVVQAAETVAAPAADYALSAAHTMLLLAGIVVFAVVGLVGTRISRGLLAPLGELEKDVARLASGDTSIRIHALSRSDEIGRIARSIAKIQESLIELARLKTQKVVGGATSVMENLKEMWGDLKSAARNAREMLFTDGRTVGETLTRSWNDWVHNGLGVPKRA</sequence>
<dbReference type="Gene3D" id="6.10.340.10">
    <property type="match status" value="1"/>
</dbReference>
<name>A0A1H8X9I5_9BRAD</name>
<dbReference type="AlphaFoldDB" id="A0A1H8X9I5"/>
<dbReference type="PROSITE" id="PS50885">
    <property type="entry name" value="HAMP"/>
    <property type="match status" value="1"/>
</dbReference>
<evidence type="ECO:0000256" key="1">
    <source>
        <dbReference type="SAM" id="Phobius"/>
    </source>
</evidence>
<gene>
    <name evidence="3" type="ORF">SAMN05444123_11742</name>
</gene>
<dbReference type="Pfam" id="PF00672">
    <property type="entry name" value="HAMP"/>
    <property type="match status" value="1"/>
</dbReference>
<keyword evidence="4" id="KW-1185">Reference proteome</keyword>
<protein>
    <submittedName>
        <fullName evidence="3">HAMP domain-containing protein</fullName>
    </submittedName>
</protein>
<dbReference type="SUPFAM" id="SSF158472">
    <property type="entry name" value="HAMP domain-like"/>
    <property type="match status" value="1"/>
</dbReference>
<dbReference type="RefSeq" id="WP_011500885.1">
    <property type="nucleotide sequence ID" value="NZ_FODT01000017.1"/>
</dbReference>
<dbReference type="Proteomes" id="UP000199615">
    <property type="component" value="Unassembled WGS sequence"/>
</dbReference>
<dbReference type="CDD" id="cd06225">
    <property type="entry name" value="HAMP"/>
    <property type="match status" value="1"/>
</dbReference>
<evidence type="ECO:0000313" key="4">
    <source>
        <dbReference type="Proteomes" id="UP000199615"/>
    </source>
</evidence>
<evidence type="ECO:0000259" key="2">
    <source>
        <dbReference type="PROSITE" id="PS50885"/>
    </source>
</evidence>
<feature type="domain" description="HAMP" evidence="2">
    <location>
        <begin position="143"/>
        <end position="196"/>
    </location>
</feature>
<accession>A0A1H8X9I5</accession>
<dbReference type="GO" id="GO:0016020">
    <property type="term" value="C:membrane"/>
    <property type="evidence" value="ECO:0007669"/>
    <property type="project" value="InterPro"/>
</dbReference>
<keyword evidence="1" id="KW-0812">Transmembrane</keyword>
<dbReference type="EMBL" id="FODT01000017">
    <property type="protein sequence ID" value="SEP35958.1"/>
    <property type="molecule type" value="Genomic_DNA"/>
</dbReference>
<dbReference type="SMART" id="SM00304">
    <property type="entry name" value="HAMP"/>
    <property type="match status" value="1"/>
</dbReference>
<reference evidence="4" key="1">
    <citation type="submission" date="2016-10" db="EMBL/GenBank/DDBJ databases">
        <authorList>
            <person name="Varghese N."/>
            <person name="Submissions S."/>
        </authorList>
    </citation>
    <scope>NUCLEOTIDE SEQUENCE [LARGE SCALE GENOMIC DNA]</scope>
    <source>
        <strain evidence="4">DSM 123</strain>
    </source>
</reference>
<dbReference type="InterPro" id="IPR003660">
    <property type="entry name" value="HAMP_dom"/>
</dbReference>
<dbReference type="GO" id="GO:0007165">
    <property type="term" value="P:signal transduction"/>
    <property type="evidence" value="ECO:0007669"/>
    <property type="project" value="InterPro"/>
</dbReference>
<evidence type="ECO:0000313" key="3">
    <source>
        <dbReference type="EMBL" id="SEP35958.1"/>
    </source>
</evidence>
<feature type="transmembrane region" description="Helical" evidence="1">
    <location>
        <begin position="114"/>
        <end position="137"/>
    </location>
</feature>
<feature type="transmembrane region" description="Helical" evidence="1">
    <location>
        <begin position="16"/>
        <end position="37"/>
    </location>
</feature>
<dbReference type="PANTHER" id="PTHR32089:SF112">
    <property type="entry name" value="LYSOZYME-LIKE PROTEIN-RELATED"/>
    <property type="match status" value="1"/>
</dbReference>
<organism evidence="3 4">
    <name type="scientific">Rhodopseudomonas pseudopalustris</name>
    <dbReference type="NCBI Taxonomy" id="1513892"/>
    <lineage>
        <taxon>Bacteria</taxon>
        <taxon>Pseudomonadati</taxon>
        <taxon>Pseudomonadota</taxon>
        <taxon>Alphaproteobacteria</taxon>
        <taxon>Hyphomicrobiales</taxon>
        <taxon>Nitrobacteraceae</taxon>
        <taxon>Rhodopseudomonas</taxon>
    </lineage>
</organism>
<dbReference type="OrthoDB" id="8136211at2"/>
<keyword evidence="1" id="KW-0472">Membrane</keyword>